<dbReference type="InterPro" id="IPR046349">
    <property type="entry name" value="C1-like_sf"/>
</dbReference>
<dbReference type="Pfam" id="PF13905">
    <property type="entry name" value="Thioredoxin_8"/>
    <property type="match status" value="3"/>
</dbReference>
<accession>A0AA86SGD3</accession>
<evidence type="ECO:0000256" key="2">
    <source>
        <dbReference type="ARBA" id="ARBA00022737"/>
    </source>
</evidence>
<evidence type="ECO:0000256" key="4">
    <source>
        <dbReference type="ARBA" id="ARBA00023027"/>
    </source>
</evidence>
<dbReference type="Pfam" id="PF03107">
    <property type="entry name" value="C1_2"/>
    <property type="match status" value="1"/>
</dbReference>
<organism evidence="9 10">
    <name type="scientific">Sphenostylis stenocarpa</name>
    <dbReference type="NCBI Taxonomy" id="92480"/>
    <lineage>
        <taxon>Eukaryota</taxon>
        <taxon>Viridiplantae</taxon>
        <taxon>Streptophyta</taxon>
        <taxon>Embryophyta</taxon>
        <taxon>Tracheophyta</taxon>
        <taxon>Spermatophyta</taxon>
        <taxon>Magnoliopsida</taxon>
        <taxon>eudicotyledons</taxon>
        <taxon>Gunneridae</taxon>
        <taxon>Pentapetalae</taxon>
        <taxon>rosids</taxon>
        <taxon>fabids</taxon>
        <taxon>Fabales</taxon>
        <taxon>Fabaceae</taxon>
        <taxon>Papilionoideae</taxon>
        <taxon>50 kb inversion clade</taxon>
        <taxon>NPAAA clade</taxon>
        <taxon>indigoferoid/millettioid clade</taxon>
        <taxon>Phaseoleae</taxon>
        <taxon>Sphenostylis</taxon>
    </lineage>
</organism>
<dbReference type="AlphaFoldDB" id="A0AA86SGD3"/>
<dbReference type="PANTHER" id="PTHR13871">
    <property type="entry name" value="THIOREDOXIN"/>
    <property type="match status" value="1"/>
</dbReference>
<protein>
    <recommendedName>
        <fullName evidence="1">protein-disulfide reductase</fullName>
        <ecNumber evidence="1">1.8.1.8</ecNumber>
    </recommendedName>
</protein>
<dbReference type="Gene3D" id="3.40.30.10">
    <property type="entry name" value="Glutaredoxin"/>
    <property type="match status" value="3"/>
</dbReference>
<evidence type="ECO:0000313" key="9">
    <source>
        <dbReference type="EMBL" id="CAJ1940139.1"/>
    </source>
</evidence>
<dbReference type="EMBL" id="OY731400">
    <property type="protein sequence ID" value="CAJ1940139.1"/>
    <property type="molecule type" value="Genomic_DNA"/>
</dbReference>
<feature type="domain" description="Thioredoxin" evidence="8">
    <location>
        <begin position="76"/>
        <end position="227"/>
    </location>
</feature>
<keyword evidence="2" id="KW-0677">Repeat</keyword>
<dbReference type="SUPFAM" id="SSF52833">
    <property type="entry name" value="Thioredoxin-like"/>
    <property type="match status" value="3"/>
</dbReference>
<reference evidence="9" key="1">
    <citation type="submission" date="2023-10" db="EMBL/GenBank/DDBJ databases">
        <authorList>
            <person name="Domelevo Entfellner J.-B."/>
        </authorList>
    </citation>
    <scope>NUCLEOTIDE SEQUENCE</scope>
</reference>
<dbReference type="InterPro" id="IPR012336">
    <property type="entry name" value="Thioredoxin-like_fold"/>
</dbReference>
<evidence type="ECO:0000256" key="3">
    <source>
        <dbReference type="ARBA" id="ARBA00023002"/>
    </source>
</evidence>
<gene>
    <name evidence="9" type="ORF">AYBTSS11_LOCUS9546</name>
</gene>
<evidence type="ECO:0000256" key="5">
    <source>
        <dbReference type="ARBA" id="ARBA00025782"/>
    </source>
</evidence>
<name>A0AA86SGD3_9FABA</name>
<comment type="catalytic activity">
    <reaction evidence="6">
        <text>[protein]-dithiol + NAD(+) = [protein]-disulfide + NADH + H(+)</text>
        <dbReference type="Rhea" id="RHEA:18749"/>
        <dbReference type="Rhea" id="RHEA-COMP:10593"/>
        <dbReference type="Rhea" id="RHEA-COMP:10594"/>
        <dbReference type="ChEBI" id="CHEBI:15378"/>
        <dbReference type="ChEBI" id="CHEBI:29950"/>
        <dbReference type="ChEBI" id="CHEBI:50058"/>
        <dbReference type="ChEBI" id="CHEBI:57540"/>
        <dbReference type="ChEBI" id="CHEBI:57945"/>
        <dbReference type="EC" id="1.8.1.8"/>
    </reaction>
</comment>
<dbReference type="InterPro" id="IPR013766">
    <property type="entry name" value="Thioredoxin_domain"/>
</dbReference>
<dbReference type="Proteomes" id="UP001189624">
    <property type="component" value="Chromosome 3"/>
</dbReference>
<dbReference type="InterPro" id="IPR052259">
    <property type="entry name" value="Nucleoredoxin-like"/>
</dbReference>
<dbReference type="GO" id="GO:0004791">
    <property type="term" value="F:thioredoxin-disulfide reductase (NADPH) activity"/>
    <property type="evidence" value="ECO:0007669"/>
    <property type="project" value="InterPro"/>
</dbReference>
<evidence type="ECO:0000313" key="10">
    <source>
        <dbReference type="Proteomes" id="UP001189624"/>
    </source>
</evidence>
<evidence type="ECO:0000256" key="1">
    <source>
        <dbReference type="ARBA" id="ARBA00012612"/>
    </source>
</evidence>
<keyword evidence="3" id="KW-0560">Oxidoreductase</keyword>
<evidence type="ECO:0000256" key="7">
    <source>
        <dbReference type="ARBA" id="ARBA00047804"/>
    </source>
</evidence>
<dbReference type="Gramene" id="rna-AYBTSS11_LOCUS9546">
    <property type="protein sequence ID" value="CAJ1940139.1"/>
    <property type="gene ID" value="gene-AYBTSS11_LOCUS9546"/>
</dbReference>
<sequence>MSFLFSKKRSRKLAIFSSSLSSIGCPYKYSLPTVVVVVHASSVLFSFCESVFVLSYHPQLLTKMAASADGTHDVVSLLSSPQRDFLLSNNGDQVKIESLKGKKLGVYFSASWCGPCRKFTPTLVDVYNEFVSKGDFEVVFASADEDDDSFKGYFSKMPWLAIPFSDSETRSRLDELFHVKGIPHLVFLDETGKVVTEDGVDVVREYGVQGYPFTSARIQELRDQEEEARRNQSVISLLTSPSRDFVISSDGKRILVSELEGKTVGLYFCLKLFGPSSDFTPKLVDVYQKLKAMGENFEVVLIPLDEDEESFKEVLESVPWLSLPFKDKFCGKLARYFELSTLPTLVIIGPDGKTLNSNVAEAVEEHGVAAYPFTPEKFAELDEILKAREAAQTLESILVSEDRDFVIGKDGVQIPVSELEGKVVLLYFSAHWCPPCRAFLPKLIDAYHKIKAKGNALEVVFISSDRDQASFDEFFGEMPWLALPFGDSRKQFLSRKFRVSGIPMLVAIGSSGKTSTTEARDLVSLYGADAYPFTEERIKEIEAEQEETAKGWPEKVTHETHEHELVLTRRRVYYCDGCNEEGHIWSYYCRECDFDLHPKCVLEEDKGSKDDGDVKEEDKSKDGWVCDGEVCKKA</sequence>
<dbReference type="PROSITE" id="PS51257">
    <property type="entry name" value="PROKAR_LIPOPROTEIN"/>
    <property type="match status" value="1"/>
</dbReference>
<dbReference type="InterPro" id="IPR045870">
    <property type="entry name" value="TryX_NRX_thioredoxin_dom"/>
</dbReference>
<dbReference type="SUPFAM" id="SSF57889">
    <property type="entry name" value="Cysteine-rich domain"/>
    <property type="match status" value="1"/>
</dbReference>
<evidence type="ECO:0000259" key="8">
    <source>
        <dbReference type="PROSITE" id="PS51352"/>
    </source>
</evidence>
<keyword evidence="4" id="KW-0520">NAD</keyword>
<comment type="catalytic activity">
    <reaction evidence="7">
        <text>[protein]-dithiol + NADP(+) = [protein]-disulfide + NADPH + H(+)</text>
        <dbReference type="Rhea" id="RHEA:18753"/>
        <dbReference type="Rhea" id="RHEA-COMP:10593"/>
        <dbReference type="Rhea" id="RHEA-COMP:10594"/>
        <dbReference type="ChEBI" id="CHEBI:15378"/>
        <dbReference type="ChEBI" id="CHEBI:29950"/>
        <dbReference type="ChEBI" id="CHEBI:50058"/>
        <dbReference type="ChEBI" id="CHEBI:57783"/>
        <dbReference type="ChEBI" id="CHEBI:58349"/>
        <dbReference type="EC" id="1.8.1.8"/>
    </reaction>
</comment>
<dbReference type="InterPro" id="IPR017937">
    <property type="entry name" value="Thioredoxin_CS"/>
</dbReference>
<dbReference type="PROSITE" id="PS00194">
    <property type="entry name" value="THIOREDOXIN_1"/>
    <property type="match status" value="1"/>
</dbReference>
<proteinExistence type="inferred from homology"/>
<evidence type="ECO:0000256" key="6">
    <source>
        <dbReference type="ARBA" id="ARBA00047388"/>
    </source>
</evidence>
<keyword evidence="10" id="KW-1185">Reference proteome</keyword>
<dbReference type="InterPro" id="IPR004146">
    <property type="entry name" value="DC1"/>
</dbReference>
<comment type="similarity">
    <text evidence="5">Belongs to the nucleoredoxin family.</text>
</comment>
<dbReference type="EC" id="1.8.1.8" evidence="1"/>
<dbReference type="PANTHER" id="PTHR13871:SF104">
    <property type="entry name" value="NUCLEOREDOXIN 1 ISOFORM X1-RELATED"/>
    <property type="match status" value="1"/>
</dbReference>
<dbReference type="InterPro" id="IPR036249">
    <property type="entry name" value="Thioredoxin-like_sf"/>
</dbReference>
<feature type="domain" description="Thioredoxin" evidence="8">
    <location>
        <begin position="388"/>
        <end position="543"/>
    </location>
</feature>
<dbReference type="CDD" id="cd03009">
    <property type="entry name" value="TryX_like_TryX_NRX"/>
    <property type="match status" value="2"/>
</dbReference>
<dbReference type="PROSITE" id="PS51352">
    <property type="entry name" value="THIOREDOXIN_2"/>
    <property type="match status" value="2"/>
</dbReference>